<evidence type="ECO:0000256" key="3">
    <source>
        <dbReference type="ARBA" id="ARBA00023054"/>
    </source>
</evidence>
<dbReference type="SUPFAM" id="SSF48371">
    <property type="entry name" value="ARM repeat"/>
    <property type="match status" value="1"/>
</dbReference>
<keyword evidence="12" id="KW-1185">Reference proteome</keyword>
<feature type="domain" description="Nucleolar complex-associated protein 3 N-terminal" evidence="10">
    <location>
        <begin position="203"/>
        <end position="294"/>
    </location>
</feature>
<reference evidence="11" key="1">
    <citation type="submission" date="2021-12" db="EMBL/GenBank/DDBJ databases">
        <authorList>
            <person name="King R."/>
        </authorList>
    </citation>
    <scope>NUCLEOTIDE SEQUENCE</scope>
</reference>
<proteinExistence type="inferred from homology"/>
<dbReference type="InterPro" id="IPR005612">
    <property type="entry name" value="CCAAT-binding_factor"/>
</dbReference>
<evidence type="ECO:0000313" key="12">
    <source>
        <dbReference type="Proteomes" id="UP001152759"/>
    </source>
</evidence>
<feature type="compositionally biased region" description="Acidic residues" evidence="8">
    <location>
        <begin position="33"/>
        <end position="49"/>
    </location>
</feature>
<evidence type="ECO:0000313" key="11">
    <source>
        <dbReference type="EMBL" id="CAH0385163.1"/>
    </source>
</evidence>
<feature type="region of interest" description="Disordered" evidence="8">
    <location>
        <begin position="1"/>
        <end position="49"/>
    </location>
</feature>
<keyword evidence="3 7" id="KW-0175">Coiled coil</keyword>
<dbReference type="GO" id="GO:0005730">
    <property type="term" value="C:nucleolus"/>
    <property type="evidence" value="ECO:0007669"/>
    <property type="project" value="UniProtKB-SubCell"/>
</dbReference>
<feature type="coiled-coil region" evidence="7">
    <location>
        <begin position="434"/>
        <end position="468"/>
    </location>
</feature>
<feature type="region of interest" description="Disordered" evidence="8">
    <location>
        <begin position="117"/>
        <end position="178"/>
    </location>
</feature>
<comment type="similarity">
    <text evidence="2">Belongs to the CBF/MAK21 family.</text>
</comment>
<organism evidence="11 12">
    <name type="scientific">Bemisia tabaci</name>
    <name type="common">Sweetpotato whitefly</name>
    <name type="synonym">Aleurodes tabaci</name>
    <dbReference type="NCBI Taxonomy" id="7038"/>
    <lineage>
        <taxon>Eukaryota</taxon>
        <taxon>Metazoa</taxon>
        <taxon>Ecdysozoa</taxon>
        <taxon>Arthropoda</taxon>
        <taxon>Hexapoda</taxon>
        <taxon>Insecta</taxon>
        <taxon>Pterygota</taxon>
        <taxon>Neoptera</taxon>
        <taxon>Paraneoptera</taxon>
        <taxon>Hemiptera</taxon>
        <taxon>Sternorrhyncha</taxon>
        <taxon>Aleyrodoidea</taxon>
        <taxon>Aleyrodidae</taxon>
        <taxon>Aleyrodinae</taxon>
        <taxon>Bemisia</taxon>
    </lineage>
</organism>
<gene>
    <name evidence="11" type="ORF">BEMITA_LOCUS4416</name>
</gene>
<feature type="compositionally biased region" description="Basic and acidic residues" evidence="8">
    <location>
        <begin position="128"/>
        <end position="158"/>
    </location>
</feature>
<evidence type="ECO:0000259" key="10">
    <source>
        <dbReference type="Pfam" id="PF07540"/>
    </source>
</evidence>
<evidence type="ECO:0000256" key="5">
    <source>
        <dbReference type="ARBA" id="ARBA00032701"/>
    </source>
</evidence>
<dbReference type="InterPro" id="IPR011501">
    <property type="entry name" value="Noc3_N"/>
</dbReference>
<evidence type="ECO:0000259" key="9">
    <source>
        <dbReference type="Pfam" id="PF03914"/>
    </source>
</evidence>
<dbReference type="EMBL" id="OU963863">
    <property type="protein sequence ID" value="CAH0385163.1"/>
    <property type="molecule type" value="Genomic_DNA"/>
</dbReference>
<dbReference type="PANTHER" id="PTHR14428:SF5">
    <property type="entry name" value="NUCLEOLAR COMPLEX PROTEIN 3 HOMOLOG"/>
    <property type="match status" value="1"/>
</dbReference>
<evidence type="ECO:0000256" key="8">
    <source>
        <dbReference type="SAM" id="MobiDB-lite"/>
    </source>
</evidence>
<protein>
    <recommendedName>
        <fullName evidence="6">NOC3-like protein</fullName>
    </recommendedName>
    <alternativeName>
        <fullName evidence="5">Nucleolar complex-associated protein 3-like protein</fullName>
    </alternativeName>
</protein>
<dbReference type="Pfam" id="PF07540">
    <property type="entry name" value="NOC3p"/>
    <property type="match status" value="1"/>
</dbReference>
<keyword evidence="4" id="KW-0539">Nucleus</keyword>
<dbReference type="InterPro" id="IPR016903">
    <property type="entry name" value="Nucleolar_cplx-assoc_3"/>
</dbReference>
<evidence type="ECO:0000256" key="4">
    <source>
        <dbReference type="ARBA" id="ARBA00023242"/>
    </source>
</evidence>
<feature type="compositionally biased region" description="Basic residues" evidence="8">
    <location>
        <begin position="1"/>
        <end position="12"/>
    </location>
</feature>
<comment type="subcellular location">
    <subcellularLocation>
        <location evidence="1">Nucleus</location>
        <location evidence="1">Nucleolus</location>
    </subcellularLocation>
</comment>
<dbReference type="Pfam" id="PF03914">
    <property type="entry name" value="CBF"/>
    <property type="match status" value="1"/>
</dbReference>
<sequence>MGMKRRKKQKKKAQSEIISVKAPPPAAEKKESDEESSDNDQDLLDEVDEEDLKFLEDAARKRSYSILPKLKKRPRFDEENIEEKYLEEEANEQNEESEKRYLLPIKTKKGVINRVTVKTVDEEERQLEEERKLERRQEQKRLKKEAGKQKSEAEKADADKDEDLEFEDEEEGDKTEQFVIDPNEPISTAQLIAAREKQLARFKLKIGLLASRTLENPEKNVKNLQELLQILDSCPIDIKLTVSRCVIVTMTEIFNDLLPAYEIKFHEEETDKKLKKITKERLDFEHNLLNGYKNLLVKLEQFVSALNRKSSNNLELKLSKLSIKCLSDLLVAHPYFNYAKNIAQLLVVYLNYKDPGIRTIVAKGIKQIFRQDKKGLISLIITRLINRLIKNRNQELYEDAVLVLLHLRITKVNLSAEDEQRDDRRRFIKRQKVLIRLSKKQQKHKKKLEKLEKELLETKGEEDRKKKQDWQLETTHLVFTILFRILKKVPNKDLLSAALQGLAKFAHCINLEYYQDIMKVLNDLIEEEDEGLQNREQLLCVLTVFKILSGQGEALDIQPLKFFSHLYASILEIHAGENIETLNLVMQCLEELLSTFRRKLTKEKLIAFTKRITTFSLQTLHNGTLSCMALLFSMMKWNKNMELLLDVETTFGQGVYHPELKEPDFSNASSTAMWELTALMRHYHPSVQEFAPHICSGALDRNSTIPEELRKTSVELLNEYDPHTVAFKPSVPPPEIPTNDKRLTLHFFEVKDKDLKVQIDDAFDKVKNVDFSSLMIKGL</sequence>
<evidence type="ECO:0000256" key="1">
    <source>
        <dbReference type="ARBA" id="ARBA00004604"/>
    </source>
</evidence>
<dbReference type="Proteomes" id="UP001152759">
    <property type="component" value="Chromosome 2"/>
</dbReference>
<dbReference type="InterPro" id="IPR016024">
    <property type="entry name" value="ARM-type_fold"/>
</dbReference>
<dbReference type="KEGG" id="btab:109038672"/>
<name>A0A9P0A6D1_BEMTA</name>
<evidence type="ECO:0000256" key="2">
    <source>
        <dbReference type="ARBA" id="ARBA00007797"/>
    </source>
</evidence>
<feature type="domain" description="CCAAT-binding factor" evidence="9">
    <location>
        <begin position="538"/>
        <end position="691"/>
    </location>
</feature>
<dbReference type="PANTHER" id="PTHR14428">
    <property type="entry name" value="NUCLEOLAR COMPLEX PROTEIN 3"/>
    <property type="match status" value="1"/>
</dbReference>
<evidence type="ECO:0000256" key="6">
    <source>
        <dbReference type="ARBA" id="ARBA00032937"/>
    </source>
</evidence>
<feature type="compositionally biased region" description="Acidic residues" evidence="8">
    <location>
        <begin position="159"/>
        <end position="173"/>
    </location>
</feature>
<dbReference type="GO" id="GO:0006270">
    <property type="term" value="P:DNA replication initiation"/>
    <property type="evidence" value="ECO:0007669"/>
    <property type="project" value="TreeGrafter"/>
</dbReference>
<evidence type="ECO:0000256" key="7">
    <source>
        <dbReference type="SAM" id="Coils"/>
    </source>
</evidence>
<dbReference type="AlphaFoldDB" id="A0A9P0A6D1"/>
<dbReference type="GO" id="GO:0003682">
    <property type="term" value="F:chromatin binding"/>
    <property type="evidence" value="ECO:0007669"/>
    <property type="project" value="TreeGrafter"/>
</dbReference>
<accession>A0A9P0A6D1</accession>